<accession>A0A511Z0A7</accession>
<dbReference type="RefSeq" id="WP_146819795.1">
    <property type="nucleotide sequence ID" value="NZ_BJYK01000009.1"/>
</dbReference>
<dbReference type="CDD" id="cd17393">
    <property type="entry name" value="MFS_MosC_like"/>
    <property type="match status" value="1"/>
</dbReference>
<evidence type="ECO:0000256" key="4">
    <source>
        <dbReference type="ARBA" id="ARBA00023136"/>
    </source>
</evidence>
<feature type="transmembrane region" description="Helical" evidence="6">
    <location>
        <begin position="192"/>
        <end position="209"/>
    </location>
</feature>
<protein>
    <submittedName>
        <fullName evidence="8">MFS transporter</fullName>
    </submittedName>
</protein>
<gene>
    <name evidence="8" type="ORF">AFE02nite_26090</name>
</gene>
<dbReference type="OrthoDB" id="9809599at2"/>
<feature type="region of interest" description="Disordered" evidence="5">
    <location>
        <begin position="1"/>
        <end position="29"/>
    </location>
</feature>
<feature type="transmembrane region" description="Helical" evidence="6">
    <location>
        <begin position="247"/>
        <end position="268"/>
    </location>
</feature>
<dbReference type="PANTHER" id="PTHR23514">
    <property type="entry name" value="BYPASS OF STOP CODON PROTEIN 6"/>
    <property type="match status" value="1"/>
</dbReference>
<evidence type="ECO:0000256" key="3">
    <source>
        <dbReference type="ARBA" id="ARBA00022989"/>
    </source>
</evidence>
<comment type="caution">
    <text evidence="8">The sequence shown here is derived from an EMBL/GenBank/DDBJ whole genome shotgun (WGS) entry which is preliminary data.</text>
</comment>
<organism evidence="8 9">
    <name type="scientific">Actinotalea fermentans</name>
    <dbReference type="NCBI Taxonomy" id="43671"/>
    <lineage>
        <taxon>Bacteria</taxon>
        <taxon>Bacillati</taxon>
        <taxon>Actinomycetota</taxon>
        <taxon>Actinomycetes</taxon>
        <taxon>Micrococcales</taxon>
        <taxon>Cellulomonadaceae</taxon>
        <taxon>Actinotalea</taxon>
    </lineage>
</organism>
<feature type="transmembrane region" description="Helical" evidence="6">
    <location>
        <begin position="336"/>
        <end position="357"/>
    </location>
</feature>
<feature type="transmembrane region" description="Helical" evidence="6">
    <location>
        <begin position="396"/>
        <end position="414"/>
    </location>
</feature>
<keyword evidence="3 6" id="KW-1133">Transmembrane helix</keyword>
<feature type="transmembrane region" description="Helical" evidence="6">
    <location>
        <begin position="101"/>
        <end position="120"/>
    </location>
</feature>
<reference evidence="8 9" key="1">
    <citation type="submission" date="2019-07" db="EMBL/GenBank/DDBJ databases">
        <title>Whole genome shotgun sequence of Actinotalea fermentans NBRC 105374.</title>
        <authorList>
            <person name="Hosoyama A."/>
            <person name="Uohara A."/>
            <person name="Ohji S."/>
            <person name="Ichikawa N."/>
        </authorList>
    </citation>
    <scope>NUCLEOTIDE SEQUENCE [LARGE SCALE GENOMIC DNA]</scope>
    <source>
        <strain evidence="8 9">NBRC 105374</strain>
    </source>
</reference>
<feature type="transmembrane region" description="Helical" evidence="6">
    <location>
        <begin position="39"/>
        <end position="55"/>
    </location>
</feature>
<evidence type="ECO:0000313" key="9">
    <source>
        <dbReference type="Proteomes" id="UP000321484"/>
    </source>
</evidence>
<feature type="domain" description="Major facilitator superfamily (MFS) profile" evidence="7">
    <location>
        <begin position="36"/>
        <end position="422"/>
    </location>
</feature>
<name>A0A511Z0A7_9CELL</name>
<dbReference type="EMBL" id="BJYK01000009">
    <property type="protein sequence ID" value="GEN80875.1"/>
    <property type="molecule type" value="Genomic_DNA"/>
</dbReference>
<dbReference type="SUPFAM" id="SSF103473">
    <property type="entry name" value="MFS general substrate transporter"/>
    <property type="match status" value="1"/>
</dbReference>
<dbReference type="GO" id="GO:0022857">
    <property type="term" value="F:transmembrane transporter activity"/>
    <property type="evidence" value="ECO:0007669"/>
    <property type="project" value="InterPro"/>
</dbReference>
<evidence type="ECO:0000256" key="1">
    <source>
        <dbReference type="ARBA" id="ARBA00004651"/>
    </source>
</evidence>
<comment type="subcellular location">
    <subcellularLocation>
        <location evidence="1">Cell membrane</location>
        <topology evidence="1">Multi-pass membrane protein</topology>
    </subcellularLocation>
</comment>
<dbReference type="Pfam" id="PF07690">
    <property type="entry name" value="MFS_1"/>
    <property type="match status" value="1"/>
</dbReference>
<proteinExistence type="predicted"/>
<evidence type="ECO:0000313" key="8">
    <source>
        <dbReference type="EMBL" id="GEN80875.1"/>
    </source>
</evidence>
<dbReference type="Gene3D" id="1.20.1250.20">
    <property type="entry name" value="MFS general substrate transporter like domains"/>
    <property type="match status" value="2"/>
</dbReference>
<dbReference type="Proteomes" id="UP000321484">
    <property type="component" value="Unassembled WGS sequence"/>
</dbReference>
<dbReference type="InterPro" id="IPR036259">
    <property type="entry name" value="MFS_trans_sf"/>
</dbReference>
<evidence type="ECO:0000259" key="7">
    <source>
        <dbReference type="PROSITE" id="PS50850"/>
    </source>
</evidence>
<dbReference type="PROSITE" id="PS50850">
    <property type="entry name" value="MFS"/>
    <property type="match status" value="1"/>
</dbReference>
<feature type="transmembrane region" description="Helical" evidence="6">
    <location>
        <begin position="166"/>
        <end position="186"/>
    </location>
</feature>
<dbReference type="GO" id="GO:0005886">
    <property type="term" value="C:plasma membrane"/>
    <property type="evidence" value="ECO:0007669"/>
    <property type="project" value="UniProtKB-SubCell"/>
</dbReference>
<dbReference type="PANTHER" id="PTHR23514:SF13">
    <property type="entry name" value="INNER MEMBRANE PROTEIN YBJJ"/>
    <property type="match status" value="1"/>
</dbReference>
<dbReference type="InterPro" id="IPR011701">
    <property type="entry name" value="MFS"/>
</dbReference>
<evidence type="ECO:0000256" key="6">
    <source>
        <dbReference type="SAM" id="Phobius"/>
    </source>
</evidence>
<evidence type="ECO:0000256" key="5">
    <source>
        <dbReference type="SAM" id="MobiDB-lite"/>
    </source>
</evidence>
<dbReference type="InterPro" id="IPR051788">
    <property type="entry name" value="MFS_Transporter"/>
</dbReference>
<feature type="transmembrane region" description="Helical" evidence="6">
    <location>
        <begin position="280"/>
        <end position="298"/>
    </location>
</feature>
<feature type="transmembrane region" description="Helical" evidence="6">
    <location>
        <begin position="126"/>
        <end position="145"/>
    </location>
</feature>
<dbReference type="AlphaFoldDB" id="A0A511Z0A7"/>
<feature type="transmembrane region" description="Helical" evidence="6">
    <location>
        <begin position="310"/>
        <end position="330"/>
    </location>
</feature>
<keyword evidence="9" id="KW-1185">Reference proteome</keyword>
<feature type="transmembrane region" description="Helical" evidence="6">
    <location>
        <begin position="75"/>
        <end position="94"/>
    </location>
</feature>
<feature type="compositionally biased region" description="Basic and acidic residues" evidence="5">
    <location>
        <begin position="1"/>
        <end position="16"/>
    </location>
</feature>
<evidence type="ECO:0000256" key="2">
    <source>
        <dbReference type="ARBA" id="ARBA00022692"/>
    </source>
</evidence>
<dbReference type="InterPro" id="IPR020846">
    <property type="entry name" value="MFS_dom"/>
</dbReference>
<keyword evidence="4 6" id="KW-0472">Membrane</keyword>
<keyword evidence="2 6" id="KW-0812">Transmembrane</keyword>
<sequence length="471" mass="47771">MSARPDARPRPADRLHPNPRPRPTRDAAVPDEVLHARRALIALYFVTGIAVATWLSRLPSIKHMLDLSAAELGSVLVVGSVGSLAMVLAAGALTNRWGSRNGLVIGAVMFSFANVLVGLGPTIGSTLVLAVGILISSSSYAVANVPLNLESVVIERGMGRSVVPQFHAAFSIGSVTGSLLGAAASWAGVPVFAHFLALSLGTLVFRVVVVPRAVLPVPAELAAAAAGSGPGGGMRTALGAWRERRTLVIGVIVMTGILSEGSANNWLTVAVVEGFEQTEAMAAIVFGVFTGAMTLARLVGTRVIDRYGRVAVLVASSASSLVGLLLFSLGPSLTTAVVGAVGWGLGAGLVFPIGVAAVSGDRLRMAGRVSVLSTFGSTASIVAPPLLGAAAETMGVRHALVLIVGGFVVAILLARTVGADATEPAEPDAQEPHAMPTSATELAAVAMVASIDLESDALGVGAAPVAPELVR</sequence>
<feature type="transmembrane region" description="Helical" evidence="6">
    <location>
        <begin position="369"/>
        <end position="390"/>
    </location>
</feature>